<dbReference type="InterPro" id="IPR027417">
    <property type="entry name" value="P-loop_NTPase"/>
</dbReference>
<dbReference type="Gene3D" id="3.40.50.300">
    <property type="entry name" value="P-loop containing nucleotide triphosphate hydrolases"/>
    <property type="match status" value="1"/>
</dbReference>
<evidence type="ECO:0000313" key="2">
    <source>
        <dbReference type="EMBL" id="KAB0588446.1"/>
    </source>
</evidence>
<comment type="caution">
    <text evidence="2">The sequence shown here is derived from an EMBL/GenBank/DDBJ whole genome shotgun (WGS) entry which is preliminary data.</text>
</comment>
<organism evidence="2">
    <name type="scientific">Comamonas kerstersii</name>
    <dbReference type="NCBI Taxonomy" id="225992"/>
    <lineage>
        <taxon>Bacteria</taxon>
        <taxon>Pseudomonadati</taxon>
        <taxon>Pseudomonadota</taxon>
        <taxon>Betaproteobacteria</taxon>
        <taxon>Burkholderiales</taxon>
        <taxon>Comamonadaceae</taxon>
        <taxon>Comamonas</taxon>
    </lineage>
</organism>
<protein>
    <submittedName>
        <fullName evidence="2">DUF2075 domain-containing protein</fullName>
    </submittedName>
</protein>
<gene>
    <name evidence="2" type="ORF">F7P80_00585</name>
</gene>
<reference evidence="2" key="1">
    <citation type="submission" date="2019-09" db="EMBL/GenBank/DDBJ databases">
        <title>Draft genome sequences of 48 bacterial type strains from the CCUG.</title>
        <authorList>
            <person name="Tunovic T."/>
            <person name="Pineiro-Iglesias B."/>
            <person name="Unosson C."/>
            <person name="Inganas E."/>
            <person name="Ohlen M."/>
            <person name="Cardew S."/>
            <person name="Jensie-Markopoulos S."/>
            <person name="Salva-Serra F."/>
            <person name="Jaen-Luchoro D."/>
            <person name="Karlsson R."/>
            <person name="Svensson-Stadler L."/>
            <person name="Chun J."/>
            <person name="Moore E."/>
        </authorList>
    </citation>
    <scope>NUCLEOTIDE SEQUENCE</scope>
    <source>
        <strain evidence="2">CCUG 15333</strain>
    </source>
</reference>
<accession>A0A6A1R6B3</accession>
<dbReference type="SUPFAM" id="SSF52540">
    <property type="entry name" value="P-loop containing nucleoside triphosphate hydrolases"/>
    <property type="match status" value="1"/>
</dbReference>
<sequence length="674" mass="75307">MKTTTRRAAYCASIEDFFAAHPSTIVGHLSHTSDGNVTAEQKRAWEQQIQILRSALTPTMRGMVCFEFVIPRMGRRVDNILLLGNTILVLEFKVGAKHYDAAAQTQVIDYALDLKNFHAGSHHTDIAPILIATDAADVVPSPAYPVAGIYPIACANASNLGQVLSRFTDTHPSAELDYQAWLTSAYKPTPTIVEASQALYKGHSVEDITHSEAGAENLSTTTQALVKAIDSARASKRKVICFVSGIPGAGKTLAGLNLVCERRKHDANDQEHAVFLSGNGPLVDVLREALARDEVQQAKAHMQSVKKNDAERKAKAFIQNIHHFRDYYLEHKAAPIERVVVFDEAQRAWDRDQASKFMRTKRDVPDFDQSEPEFLIDVMNRHEGWAAIVCLIGTGQEINTGEAGIQEWLRALRERFVHWDVCLPESFKGTDTLVSLEQDHDTQRHVIHTPALHLGVSLRSFRSERLSHAIAALMEADISTAQQQLQQVMQHYPIVRTRSLAQAKQWIKTKARGSERYGVLASSGAKRLKPLGLNMAVKIDPCAWFLNDASDVRSSYYLEDAGSEFDVQGLELDWAVVVWDGDLIAQPDNTAAPWRFRNFSGTRWQEIRQSVDQRYRLNAYRVLLTRARQGMVIVVPEGNAEDPTRNPQCYDPTWEYLGRLGIPEIVTASVVTPN</sequence>
<dbReference type="Pfam" id="PF09848">
    <property type="entry name" value="SLFN-g3_helicase"/>
    <property type="match status" value="1"/>
</dbReference>
<dbReference type="InterPro" id="IPR018647">
    <property type="entry name" value="SLFN_3-like_DNA/RNA_helicase"/>
</dbReference>
<dbReference type="AlphaFoldDB" id="A0A6A1R6B3"/>
<feature type="domain" description="Schlafen group 3-like DNA/RNA helicase" evidence="1">
    <location>
        <begin position="238"/>
        <end position="636"/>
    </location>
</feature>
<proteinExistence type="predicted"/>
<evidence type="ECO:0000259" key="1">
    <source>
        <dbReference type="Pfam" id="PF09848"/>
    </source>
</evidence>
<name>A0A6A1R6B3_9BURK</name>
<dbReference type="EMBL" id="VZOT01000001">
    <property type="protein sequence ID" value="KAB0588446.1"/>
    <property type="molecule type" value="Genomic_DNA"/>
</dbReference>
<dbReference type="RefSeq" id="WP_151042055.1">
    <property type="nucleotide sequence ID" value="NZ_VZOT01000001.1"/>
</dbReference>